<dbReference type="eggNOG" id="ENOG502QSJS">
    <property type="taxonomic scope" value="Eukaryota"/>
</dbReference>
<evidence type="ECO:0000256" key="1">
    <source>
        <dbReference type="ARBA" id="ARBA00022884"/>
    </source>
</evidence>
<feature type="compositionally biased region" description="Basic and acidic residues" evidence="3">
    <location>
        <begin position="129"/>
        <end position="222"/>
    </location>
</feature>
<feature type="region of interest" description="Disordered" evidence="3">
    <location>
        <begin position="726"/>
        <end position="784"/>
    </location>
</feature>
<accession>A0A0D2VW44</accession>
<evidence type="ECO:0000256" key="3">
    <source>
        <dbReference type="SAM" id="MobiDB-lite"/>
    </source>
</evidence>
<keyword evidence="6" id="KW-1185">Reference proteome</keyword>
<keyword evidence="1 2" id="KW-0694">RNA-binding</keyword>
<dbReference type="InterPro" id="IPR012677">
    <property type="entry name" value="Nucleotide-bd_a/b_plait_sf"/>
</dbReference>
<dbReference type="EMBL" id="KE346369">
    <property type="protein sequence ID" value="KJE95732.1"/>
    <property type="molecule type" value="Genomic_DNA"/>
</dbReference>
<evidence type="ECO:0000259" key="4">
    <source>
        <dbReference type="PROSITE" id="PS50102"/>
    </source>
</evidence>
<proteinExistence type="predicted"/>
<sequence>MSDSVEASQSSSQSQSESQPVAAPAPASPPATAAAAVTAASPAPAPAATPSPTPATESAAAAPAAPAAEQQPAGTSASSEQTKSATGGEVTTTTAAGDATAQAASSPQPQPSDGNTSGASSATNAAQDGGKKDAAKAPRERPPREPKQARAPKEPKDAKDAKDAKDGAKDAKEPKDGAKDSKEPKDGAKEPRAPKEPREPREPREPKAAAAPKEPKDAKDKASSSQQKPAAKGAKDTTEGKPAAAKDSKSGVPAPSGGLQHASSSSSKDRASAAAAAAAATTASAHASTNSTSHHDRSHRSGATTAPATSSAAVSSHTSHTAPSAAIHASPQLHHSTTSPASVPVNELQQHSVLHLVSSGRYNERKRRVLVVNDVRGKLSLLVQLAQHEQADIVINTGNFGFYDDTSYSTMLFKDLQNRIVKSTRNIQTKTLTSEMNEPDLRKYGRTNHSLSELPLYLRGERTLHVPIYTIWGQHEDVRVLEKFRSGDYAVKNLHVLDERNSFRIDNLRLFGLGGDLTYSKLLDSGTTSSIAGDNCRAWTTFLQIAELLALARQTQDPAIVRPAATHSGASHSAAPRDPIPVTRILVSHVGSGADALITRIASEIHADYTISGSVLSTSCLSYTNSQVMSQELYHARLATCTEALQTIWNQVHETLRQGCTPEELALISSVMTMVRQPVTDASWSSTVHHILPSWETGYAVLAVDQKGRIASEMYSEGVDRIKRRAAPETAKHHTRASSSIVTNLPGRTNGETRERREPRTAPTSTSAGHAHAAPSGAASSGKDSALQFPFTAFMKPVPSTTTEEQIRDFFAGLPITSVYLVNARGFAHVDFNDADALLAAIKLTNTKFLGGEEVSIEISRPHSTKPGIRPALGGSSSSTGSSQNSSSYNGSTPLFSQRGSRSEYSGERKPREGQTSAAGHKDSRPSK</sequence>
<dbReference type="InParanoid" id="A0A0D2VW44"/>
<protein>
    <recommendedName>
        <fullName evidence="4">RRM domain-containing protein</fullName>
    </recommendedName>
</protein>
<feature type="compositionally biased region" description="Low complexity" evidence="3">
    <location>
        <begin position="82"/>
        <end position="128"/>
    </location>
</feature>
<dbReference type="PhylomeDB" id="A0A0D2VW44"/>
<feature type="region of interest" description="Disordered" evidence="3">
    <location>
        <begin position="1"/>
        <end position="341"/>
    </location>
</feature>
<evidence type="ECO:0000256" key="2">
    <source>
        <dbReference type="PROSITE-ProRule" id="PRU00176"/>
    </source>
</evidence>
<dbReference type="InterPro" id="IPR035979">
    <property type="entry name" value="RBD_domain_sf"/>
</dbReference>
<dbReference type="InterPro" id="IPR000504">
    <property type="entry name" value="RRM_dom"/>
</dbReference>
<dbReference type="Proteomes" id="UP000008743">
    <property type="component" value="Unassembled WGS sequence"/>
</dbReference>
<feature type="domain" description="RRM" evidence="4">
    <location>
        <begin position="791"/>
        <end position="862"/>
    </location>
</feature>
<dbReference type="RefSeq" id="XP_004345744.2">
    <property type="nucleotide sequence ID" value="XM_004345694.2"/>
</dbReference>
<feature type="compositionally biased region" description="Basic and acidic residues" evidence="3">
    <location>
        <begin position="751"/>
        <end position="760"/>
    </location>
</feature>
<reference evidence="6" key="1">
    <citation type="submission" date="2011-02" db="EMBL/GenBank/DDBJ databases">
        <title>The Genome Sequence of Capsaspora owczarzaki ATCC 30864.</title>
        <authorList>
            <person name="Russ C."/>
            <person name="Cuomo C."/>
            <person name="Burger G."/>
            <person name="Gray M.W."/>
            <person name="Holland P.W.H."/>
            <person name="King N."/>
            <person name="Lang F.B.F."/>
            <person name="Roger A.J."/>
            <person name="Ruiz-Trillo I."/>
            <person name="Young S.K."/>
            <person name="Zeng Q."/>
            <person name="Gargeya S."/>
            <person name="Alvarado L."/>
            <person name="Berlin A."/>
            <person name="Chapman S.B."/>
            <person name="Chen Z."/>
            <person name="Freedman E."/>
            <person name="Gellesch M."/>
            <person name="Goldberg J."/>
            <person name="Griggs A."/>
            <person name="Gujja S."/>
            <person name="Heilman E."/>
            <person name="Heiman D."/>
            <person name="Howarth C."/>
            <person name="Mehta T."/>
            <person name="Neiman D."/>
            <person name="Pearson M."/>
            <person name="Roberts A."/>
            <person name="Saif S."/>
            <person name="Shea T."/>
            <person name="Shenoy N."/>
            <person name="Sisk P."/>
            <person name="Stolte C."/>
            <person name="Sykes S."/>
            <person name="White J."/>
            <person name="Yandava C."/>
            <person name="Haas B."/>
            <person name="Nusbaum C."/>
            <person name="Birren B."/>
        </authorList>
    </citation>
    <scope>NUCLEOTIDE SEQUENCE</scope>
    <source>
        <strain evidence="6">ATCC 30864</strain>
    </source>
</reference>
<feature type="compositionally biased region" description="Low complexity" evidence="3">
    <location>
        <begin position="1"/>
        <end position="42"/>
    </location>
</feature>
<dbReference type="Pfam" id="PF00076">
    <property type="entry name" value="RRM_1"/>
    <property type="match status" value="1"/>
</dbReference>
<name>A0A0D2VW44_CAPO3</name>
<feature type="compositionally biased region" description="Basic and acidic residues" evidence="3">
    <location>
        <begin position="901"/>
        <end position="913"/>
    </location>
</feature>
<dbReference type="AlphaFoldDB" id="A0A0D2VW44"/>
<dbReference type="PANTHER" id="PTHR23236:SF11">
    <property type="entry name" value="EUKARYOTIC TRANSLATION INITIATION FACTOR 4H"/>
    <property type="match status" value="1"/>
</dbReference>
<feature type="compositionally biased region" description="Low complexity" evidence="3">
    <location>
        <begin position="874"/>
        <end position="893"/>
    </location>
</feature>
<evidence type="ECO:0000313" key="6">
    <source>
        <dbReference type="Proteomes" id="UP000008743"/>
    </source>
</evidence>
<dbReference type="Gene3D" id="3.30.70.330">
    <property type="match status" value="1"/>
</dbReference>
<feature type="compositionally biased region" description="Low complexity" evidence="3">
    <location>
        <begin position="272"/>
        <end position="292"/>
    </location>
</feature>
<dbReference type="PANTHER" id="PTHR23236">
    <property type="entry name" value="EUKARYOTIC TRANSLATION INITIATION FACTOR 4B/4H"/>
    <property type="match status" value="1"/>
</dbReference>
<feature type="compositionally biased region" description="Pro residues" evidence="3">
    <location>
        <begin position="43"/>
        <end position="53"/>
    </location>
</feature>
<dbReference type="InterPro" id="IPR029052">
    <property type="entry name" value="Metallo-depent_PP-like"/>
</dbReference>
<feature type="compositionally biased region" description="Low complexity" evidence="3">
    <location>
        <begin position="54"/>
        <end position="73"/>
    </location>
</feature>
<dbReference type="PROSITE" id="PS50102">
    <property type="entry name" value="RRM"/>
    <property type="match status" value="1"/>
</dbReference>
<feature type="compositionally biased region" description="Low complexity" evidence="3">
    <location>
        <begin position="303"/>
        <end position="331"/>
    </location>
</feature>
<gene>
    <name evidence="5" type="ORF">CAOG_006154</name>
</gene>
<feature type="compositionally biased region" description="Low complexity" evidence="3">
    <location>
        <begin position="223"/>
        <end position="232"/>
    </location>
</feature>
<dbReference type="SUPFAM" id="SSF56300">
    <property type="entry name" value="Metallo-dependent phosphatases"/>
    <property type="match status" value="1"/>
</dbReference>
<dbReference type="GO" id="GO:0003723">
    <property type="term" value="F:RNA binding"/>
    <property type="evidence" value="ECO:0007669"/>
    <property type="project" value="UniProtKB-UniRule"/>
</dbReference>
<feature type="region of interest" description="Disordered" evidence="3">
    <location>
        <begin position="860"/>
        <end position="928"/>
    </location>
</feature>
<feature type="compositionally biased region" description="Basic and acidic residues" evidence="3">
    <location>
        <begin position="233"/>
        <end position="249"/>
    </location>
</feature>
<dbReference type="STRING" id="595528.A0A0D2VW44"/>
<dbReference type="SUPFAM" id="SSF54928">
    <property type="entry name" value="RNA-binding domain, RBD"/>
    <property type="match status" value="1"/>
</dbReference>
<organism evidence="5 6">
    <name type="scientific">Capsaspora owczarzaki (strain ATCC 30864)</name>
    <dbReference type="NCBI Taxonomy" id="595528"/>
    <lineage>
        <taxon>Eukaryota</taxon>
        <taxon>Filasterea</taxon>
        <taxon>Capsaspora</taxon>
    </lineage>
</organism>
<evidence type="ECO:0000313" key="5">
    <source>
        <dbReference type="EMBL" id="KJE95732.1"/>
    </source>
</evidence>
<feature type="compositionally biased region" description="Low complexity" evidence="3">
    <location>
        <begin position="761"/>
        <end position="782"/>
    </location>
</feature>
<dbReference type="OrthoDB" id="3918848at2759"/>
<dbReference type="SMART" id="SM00360">
    <property type="entry name" value="RRM"/>
    <property type="match status" value="1"/>
</dbReference>